<protein>
    <submittedName>
        <fullName evidence="1">Type I-E CRISPR-associated protein Cas6/Cse3/CasE</fullName>
    </submittedName>
</protein>
<comment type="caution">
    <text evidence="1">The sequence shown here is derived from an EMBL/GenBank/DDBJ whole genome shotgun (WGS) entry which is preliminary data.</text>
</comment>
<dbReference type="SMART" id="SM01101">
    <property type="entry name" value="CRISPR_assoc"/>
    <property type="match status" value="1"/>
</dbReference>
<keyword evidence="2" id="KW-1185">Reference proteome</keyword>
<dbReference type="Gene3D" id="3.30.70.1200">
    <property type="entry name" value="Crispr-associated protein, domain 1"/>
    <property type="match status" value="1"/>
</dbReference>
<dbReference type="CDD" id="cd09727">
    <property type="entry name" value="Cas6_I-E"/>
    <property type="match status" value="1"/>
</dbReference>
<proteinExistence type="predicted"/>
<dbReference type="InterPro" id="IPR010179">
    <property type="entry name" value="CRISPR-assoc_prot_Cse3"/>
</dbReference>
<evidence type="ECO:0000313" key="1">
    <source>
        <dbReference type="EMBL" id="PMB91167.1"/>
    </source>
</evidence>
<organism evidence="1 2">
    <name type="scientific">Varibaculum cambriense</name>
    <dbReference type="NCBI Taxonomy" id="184870"/>
    <lineage>
        <taxon>Bacteria</taxon>
        <taxon>Bacillati</taxon>
        <taxon>Actinomycetota</taxon>
        <taxon>Actinomycetes</taxon>
        <taxon>Actinomycetales</taxon>
        <taxon>Actinomycetaceae</taxon>
        <taxon>Varibaculum</taxon>
    </lineage>
</organism>
<dbReference type="Pfam" id="PF08798">
    <property type="entry name" value="CRISPR_assoc"/>
    <property type="match status" value="1"/>
</dbReference>
<accession>A0ABX4UVC0</accession>
<dbReference type="SUPFAM" id="SSF117987">
    <property type="entry name" value="CRISPR-associated protein"/>
    <property type="match status" value="2"/>
</dbReference>
<gene>
    <name evidence="1" type="primary">cas6e</name>
    <name evidence="1" type="ORF">CJ240_01660</name>
</gene>
<dbReference type="Gene3D" id="3.30.70.1210">
    <property type="entry name" value="Crispr-associated protein, domain 2"/>
    <property type="match status" value="1"/>
</dbReference>
<sequence length="269" mass="30472">MARRCQMEMRGGDRYCCSRNRAILLNHPQSGRYVVSEIYLSRCALNPRRRGAARLLASMERMHAAILQNCFHDSQWEGGEPPRILWRLDRHRKGYYLYIQSPVRPDLTQFVEEAGWPEIETSFGVKSYQRFLDQLAVGSSWNFRLVATPTRAVKAEGAKRSKRIPIVRDEDRIKWLASRAEGWGFEIPQVSTNPSAAETDDLAVAIVEKDRIRFQRGKRGAPGSLVTLNRVAFEGILTVKDPAVLRRAMRDGLGAAKAYGCGLLTLAPR</sequence>
<dbReference type="EMBL" id="PNGC01000001">
    <property type="protein sequence ID" value="PMB91167.1"/>
    <property type="molecule type" value="Genomic_DNA"/>
</dbReference>
<dbReference type="Proteomes" id="UP000243201">
    <property type="component" value="Unassembled WGS sequence"/>
</dbReference>
<reference evidence="1 2" key="1">
    <citation type="submission" date="2017-09" db="EMBL/GenBank/DDBJ databases">
        <title>Bacterial strain isolated from the female urinary microbiota.</title>
        <authorList>
            <person name="Thomas-White K."/>
            <person name="Kumar N."/>
            <person name="Forster S."/>
            <person name="Putonti C."/>
            <person name="Lawley T."/>
            <person name="Wolfe A.J."/>
        </authorList>
    </citation>
    <scope>NUCLEOTIDE SEQUENCE [LARGE SCALE GENOMIC DNA]</scope>
    <source>
        <strain evidence="1 2">UMB0744</strain>
    </source>
</reference>
<evidence type="ECO:0000313" key="2">
    <source>
        <dbReference type="Proteomes" id="UP000243201"/>
    </source>
</evidence>
<name>A0ABX4UVC0_9ACTO</name>
<dbReference type="NCBIfam" id="TIGR01907">
    <property type="entry name" value="casE_Cse3"/>
    <property type="match status" value="1"/>
</dbReference>